<evidence type="ECO:0000313" key="2">
    <source>
        <dbReference type="EMBL" id="GJT55909.1"/>
    </source>
</evidence>
<feature type="region of interest" description="Disordered" evidence="1">
    <location>
        <begin position="91"/>
        <end position="127"/>
    </location>
</feature>
<name>A0ABQ5EYW8_9ASTR</name>
<comment type="caution">
    <text evidence="2">The sequence shown here is derived from an EMBL/GenBank/DDBJ whole genome shotgun (WGS) entry which is preliminary data.</text>
</comment>
<feature type="compositionally biased region" description="Low complexity" evidence="1">
    <location>
        <begin position="105"/>
        <end position="120"/>
    </location>
</feature>
<organism evidence="2 3">
    <name type="scientific">Tanacetum coccineum</name>
    <dbReference type="NCBI Taxonomy" id="301880"/>
    <lineage>
        <taxon>Eukaryota</taxon>
        <taxon>Viridiplantae</taxon>
        <taxon>Streptophyta</taxon>
        <taxon>Embryophyta</taxon>
        <taxon>Tracheophyta</taxon>
        <taxon>Spermatophyta</taxon>
        <taxon>Magnoliopsida</taxon>
        <taxon>eudicotyledons</taxon>
        <taxon>Gunneridae</taxon>
        <taxon>Pentapetalae</taxon>
        <taxon>asterids</taxon>
        <taxon>campanulids</taxon>
        <taxon>Asterales</taxon>
        <taxon>Asteraceae</taxon>
        <taxon>Asteroideae</taxon>
        <taxon>Anthemideae</taxon>
        <taxon>Anthemidinae</taxon>
        <taxon>Tanacetum</taxon>
    </lineage>
</organism>
<accession>A0ABQ5EYW8</accession>
<reference evidence="2" key="1">
    <citation type="journal article" date="2022" name="Int. J. Mol. Sci.">
        <title>Draft Genome of Tanacetum Coccineum: Genomic Comparison of Closely Related Tanacetum-Family Plants.</title>
        <authorList>
            <person name="Yamashiro T."/>
            <person name="Shiraishi A."/>
            <person name="Nakayama K."/>
            <person name="Satake H."/>
        </authorList>
    </citation>
    <scope>NUCLEOTIDE SEQUENCE</scope>
</reference>
<reference evidence="2" key="2">
    <citation type="submission" date="2022-01" db="EMBL/GenBank/DDBJ databases">
        <authorList>
            <person name="Yamashiro T."/>
            <person name="Shiraishi A."/>
            <person name="Satake H."/>
            <person name="Nakayama K."/>
        </authorList>
    </citation>
    <scope>NUCLEOTIDE SEQUENCE</scope>
</reference>
<protein>
    <submittedName>
        <fullName evidence="2">Uncharacterized protein</fullName>
    </submittedName>
</protein>
<keyword evidence="3" id="KW-1185">Reference proteome</keyword>
<evidence type="ECO:0000313" key="3">
    <source>
        <dbReference type="Proteomes" id="UP001151760"/>
    </source>
</evidence>
<proteinExistence type="predicted"/>
<sequence length="151" mass="16381">MMEVKILMALAEDNDAVSKEGARNGEWCISEQIPSQKKRILGVDQLTKDPSSFGQKDLVFVKSSSDDTKVSIPGVERPWLSEAEGFIFPNHDTGRILPAESQRNTTDPSVVVTDSSTTDYDSADESSVCNTPLPLLKKLDGAEPVSGPKTI</sequence>
<evidence type="ECO:0000256" key="1">
    <source>
        <dbReference type="SAM" id="MobiDB-lite"/>
    </source>
</evidence>
<dbReference type="EMBL" id="BQNB010016798">
    <property type="protein sequence ID" value="GJT55909.1"/>
    <property type="molecule type" value="Genomic_DNA"/>
</dbReference>
<dbReference type="Proteomes" id="UP001151760">
    <property type="component" value="Unassembled WGS sequence"/>
</dbReference>
<gene>
    <name evidence="2" type="ORF">Tco_0990963</name>
</gene>